<dbReference type="Pfam" id="PF00126">
    <property type="entry name" value="HTH_1"/>
    <property type="match status" value="1"/>
</dbReference>
<name>Q1AYT0_RUBXD</name>
<dbReference type="PANTHER" id="PTHR30346">
    <property type="entry name" value="TRANSCRIPTIONAL DUAL REGULATOR HCAR-RELATED"/>
    <property type="match status" value="1"/>
</dbReference>
<dbReference type="AlphaFoldDB" id="Q1AYT0"/>
<dbReference type="Gene3D" id="3.40.190.10">
    <property type="entry name" value="Periplasmic binding protein-like II"/>
    <property type="match status" value="2"/>
</dbReference>
<keyword evidence="3" id="KW-0238">DNA-binding</keyword>
<evidence type="ECO:0000259" key="5">
    <source>
        <dbReference type="PROSITE" id="PS50931"/>
    </source>
</evidence>
<dbReference type="FunFam" id="1.10.10.10:FF:000001">
    <property type="entry name" value="LysR family transcriptional regulator"/>
    <property type="match status" value="1"/>
</dbReference>
<protein>
    <submittedName>
        <fullName evidence="6">Transcriptional regulator, LysR family</fullName>
    </submittedName>
</protein>
<keyword evidence="2" id="KW-0805">Transcription regulation</keyword>
<gene>
    <name evidence="6" type="ordered locus">Rxyl_0474</name>
</gene>
<dbReference type="SUPFAM" id="SSF53850">
    <property type="entry name" value="Periplasmic binding protein-like II"/>
    <property type="match status" value="1"/>
</dbReference>
<evidence type="ECO:0000256" key="3">
    <source>
        <dbReference type="ARBA" id="ARBA00023125"/>
    </source>
</evidence>
<dbReference type="InterPro" id="IPR036388">
    <property type="entry name" value="WH-like_DNA-bd_sf"/>
</dbReference>
<accession>Q1AYT0</accession>
<dbReference type="InterPro" id="IPR005119">
    <property type="entry name" value="LysR_subst-bd"/>
</dbReference>
<dbReference type="PhylomeDB" id="Q1AYT0"/>
<comment type="similarity">
    <text evidence="1">Belongs to the LysR transcriptional regulatory family.</text>
</comment>
<dbReference type="InterPro" id="IPR000847">
    <property type="entry name" value="LysR_HTH_N"/>
</dbReference>
<sequence>MELSHIRYFVAAAEELHFGRAARRLHVTQPSLSKRVAGLERELGVRLFHRTRREVRLTEAGEIFLEGARRVLEDALRAAEEARKAGRGELGRLEIGFFSPAIYGVLPEILKEYHERFPEVRVTLHEWTSSVQLERMREGKIEIGFMRAPVEEAGFVTEHVFVEPVVAALPEGHPQARREVVSPRELADEPFIMVPRSKEPNSFDRYVSICQRAGFSPKITQEVFEIHAIVGLVATGMGVAFVQGSVANLKRPGVVYRPLDDPEARIGTAIVRRSSRPSPVLRTFLETLQAFVA</sequence>
<dbReference type="KEGG" id="rxy:Rxyl_0474"/>
<keyword evidence="4" id="KW-0804">Transcription</keyword>
<dbReference type="SUPFAM" id="SSF46785">
    <property type="entry name" value="Winged helix' DNA-binding domain"/>
    <property type="match status" value="1"/>
</dbReference>
<dbReference type="PRINTS" id="PR00039">
    <property type="entry name" value="HTHLYSR"/>
</dbReference>
<dbReference type="CDD" id="cd08414">
    <property type="entry name" value="PBP2_LTTR_aromatics_like"/>
    <property type="match status" value="1"/>
</dbReference>
<feature type="domain" description="HTH lysR-type" evidence="5">
    <location>
        <begin position="1"/>
        <end position="58"/>
    </location>
</feature>
<dbReference type="STRING" id="266117.Rxyl_0474"/>
<evidence type="ECO:0000256" key="4">
    <source>
        <dbReference type="ARBA" id="ARBA00023163"/>
    </source>
</evidence>
<dbReference type="HOGENOM" id="CLU_039613_6_4_11"/>
<proteinExistence type="inferred from homology"/>
<dbReference type="eggNOG" id="COG0583">
    <property type="taxonomic scope" value="Bacteria"/>
</dbReference>
<dbReference type="InterPro" id="IPR036390">
    <property type="entry name" value="WH_DNA-bd_sf"/>
</dbReference>
<dbReference type="RefSeq" id="WP_011563466.1">
    <property type="nucleotide sequence ID" value="NC_008148.1"/>
</dbReference>
<dbReference type="Pfam" id="PF03466">
    <property type="entry name" value="LysR_substrate"/>
    <property type="match status" value="1"/>
</dbReference>
<evidence type="ECO:0000313" key="6">
    <source>
        <dbReference type="EMBL" id="ABG03448.1"/>
    </source>
</evidence>
<dbReference type="PROSITE" id="PS50931">
    <property type="entry name" value="HTH_LYSR"/>
    <property type="match status" value="1"/>
</dbReference>
<evidence type="ECO:0000256" key="2">
    <source>
        <dbReference type="ARBA" id="ARBA00023015"/>
    </source>
</evidence>
<dbReference type="Gene3D" id="1.10.10.10">
    <property type="entry name" value="Winged helix-like DNA-binding domain superfamily/Winged helix DNA-binding domain"/>
    <property type="match status" value="1"/>
</dbReference>
<reference evidence="6 7" key="1">
    <citation type="submission" date="2006-06" db="EMBL/GenBank/DDBJ databases">
        <title>Complete sequence of Rubrobacter xylanophilus DSM 9941.</title>
        <authorList>
            <consortium name="US DOE Joint Genome Institute"/>
            <person name="Copeland A."/>
            <person name="Lucas S."/>
            <person name="Lapidus A."/>
            <person name="Barry K."/>
            <person name="Detter J.C."/>
            <person name="Glavina del Rio T."/>
            <person name="Hammon N."/>
            <person name="Israni S."/>
            <person name="Dalin E."/>
            <person name="Tice H."/>
            <person name="Pitluck S."/>
            <person name="Munk A.C."/>
            <person name="Brettin T."/>
            <person name="Bruce D."/>
            <person name="Han C."/>
            <person name="Tapia R."/>
            <person name="Gilna P."/>
            <person name="Schmutz J."/>
            <person name="Larimer F."/>
            <person name="Land M."/>
            <person name="Hauser L."/>
            <person name="Kyrpides N."/>
            <person name="Lykidis A."/>
            <person name="da Costa M.S."/>
            <person name="Rainey F.A."/>
            <person name="Empadinhas N."/>
            <person name="Jolivet E."/>
            <person name="Battista J.R."/>
            <person name="Richardson P."/>
        </authorList>
    </citation>
    <scope>NUCLEOTIDE SEQUENCE [LARGE SCALE GENOMIC DNA]</scope>
    <source>
        <strain evidence="7">DSM 9941 / NBRC 16129 / PRD-1</strain>
    </source>
</reference>
<dbReference type="PANTHER" id="PTHR30346:SF0">
    <property type="entry name" value="HCA OPERON TRANSCRIPTIONAL ACTIVATOR HCAR"/>
    <property type="match status" value="1"/>
</dbReference>
<keyword evidence="7" id="KW-1185">Reference proteome</keyword>
<dbReference type="GO" id="GO:0003700">
    <property type="term" value="F:DNA-binding transcription factor activity"/>
    <property type="evidence" value="ECO:0007669"/>
    <property type="project" value="InterPro"/>
</dbReference>
<dbReference type="EMBL" id="CP000386">
    <property type="protein sequence ID" value="ABG03448.1"/>
    <property type="molecule type" value="Genomic_DNA"/>
</dbReference>
<evidence type="ECO:0000313" key="7">
    <source>
        <dbReference type="Proteomes" id="UP000006637"/>
    </source>
</evidence>
<dbReference type="GO" id="GO:0003677">
    <property type="term" value="F:DNA binding"/>
    <property type="evidence" value="ECO:0007669"/>
    <property type="project" value="UniProtKB-KW"/>
</dbReference>
<dbReference type="GO" id="GO:0032993">
    <property type="term" value="C:protein-DNA complex"/>
    <property type="evidence" value="ECO:0007669"/>
    <property type="project" value="TreeGrafter"/>
</dbReference>
<dbReference type="Proteomes" id="UP000006637">
    <property type="component" value="Chromosome"/>
</dbReference>
<organism evidence="6 7">
    <name type="scientific">Rubrobacter xylanophilus (strain DSM 9941 / JCM 11954 / NBRC 16129 / PRD-1)</name>
    <dbReference type="NCBI Taxonomy" id="266117"/>
    <lineage>
        <taxon>Bacteria</taxon>
        <taxon>Bacillati</taxon>
        <taxon>Actinomycetota</taxon>
        <taxon>Rubrobacteria</taxon>
        <taxon>Rubrobacterales</taxon>
        <taxon>Rubrobacteraceae</taxon>
        <taxon>Rubrobacter</taxon>
    </lineage>
</organism>
<evidence type="ECO:0000256" key="1">
    <source>
        <dbReference type="ARBA" id="ARBA00009437"/>
    </source>
</evidence>